<sequence>MRALAALVVALVLTGSAAADAPRYVPSAADTVAARAALLRLTDFGLGWEGGETATEPLASASCPGFNPKASDLTVTGHVNAAFRNRQLGLDLAQDVQVMAAESLVRTDFARTIRPQLAACLAYELRHAKGQPSIDTVTVKQLQFPGRGYTGSLTKHLRALYRAEVTFLVGHRHVRFISDYVFLGIGNTEFTLNLIVPAADRDQLIPFETAMAELLAKRVG</sequence>
<organism evidence="1">
    <name type="scientific">freshwater metagenome</name>
    <dbReference type="NCBI Taxonomy" id="449393"/>
    <lineage>
        <taxon>unclassified sequences</taxon>
        <taxon>metagenomes</taxon>
        <taxon>ecological metagenomes</taxon>
    </lineage>
</organism>
<accession>A0A6J6PNA7</accession>
<proteinExistence type="predicted"/>
<name>A0A6J6PNA7_9ZZZZ</name>
<gene>
    <name evidence="1" type="ORF">UFOPK2399_01179</name>
</gene>
<dbReference type="AlphaFoldDB" id="A0A6J6PNA7"/>
<reference evidence="1" key="1">
    <citation type="submission" date="2020-05" db="EMBL/GenBank/DDBJ databases">
        <authorList>
            <person name="Chiriac C."/>
            <person name="Salcher M."/>
            <person name="Ghai R."/>
            <person name="Kavagutti S V."/>
        </authorList>
    </citation>
    <scope>NUCLEOTIDE SEQUENCE</scope>
</reference>
<protein>
    <submittedName>
        <fullName evidence="1">Unannotated protein</fullName>
    </submittedName>
</protein>
<evidence type="ECO:0000313" key="1">
    <source>
        <dbReference type="EMBL" id="CAB4698343.1"/>
    </source>
</evidence>
<dbReference type="EMBL" id="CAEZXP010000003">
    <property type="protein sequence ID" value="CAB4698343.1"/>
    <property type="molecule type" value="Genomic_DNA"/>
</dbReference>